<dbReference type="EMBL" id="FONT01000013">
    <property type="protein sequence ID" value="SFF04982.1"/>
    <property type="molecule type" value="Genomic_DNA"/>
</dbReference>
<dbReference type="Proteomes" id="UP000199516">
    <property type="component" value="Unassembled WGS sequence"/>
</dbReference>
<dbReference type="RefSeq" id="WP_091664208.1">
    <property type="nucleotide sequence ID" value="NZ_FONT01000013.1"/>
</dbReference>
<sequence>MMIEGTPDFDAYRRRKQAQADQELGELMATFHDWASYHVNLREKVRAKHIFSEIVSLPTEIIDGSSWEKVFEDWFLFDYVTIIGTRNVDMFLKKEATKLKPAQTQLGAIILTAGLEPYRILKKKGNMIEAVKTDNGQTKQFKTVDRSVASEYFVCRSIKCGYKDRMISPYIPINPPQEEIKKWRQELADREKDNQQFRFIKEYGVRWLRFAYI</sequence>
<dbReference type="STRING" id="930128.SAMN05192532_1132"/>
<keyword evidence="2" id="KW-1185">Reference proteome</keyword>
<protein>
    <submittedName>
        <fullName evidence="1">Uncharacterized protein</fullName>
    </submittedName>
</protein>
<name>A0A1I2FHT8_9BACI</name>
<accession>A0A1I2FHT8</accession>
<organism evidence="1 2">
    <name type="scientific">Alteribacillus iranensis</name>
    <dbReference type="NCBI Taxonomy" id="930128"/>
    <lineage>
        <taxon>Bacteria</taxon>
        <taxon>Bacillati</taxon>
        <taxon>Bacillota</taxon>
        <taxon>Bacilli</taxon>
        <taxon>Bacillales</taxon>
        <taxon>Bacillaceae</taxon>
        <taxon>Alteribacillus</taxon>
    </lineage>
</organism>
<dbReference type="OrthoDB" id="2989520at2"/>
<proteinExistence type="predicted"/>
<gene>
    <name evidence="1" type="ORF">SAMN05192532_1132</name>
</gene>
<evidence type="ECO:0000313" key="1">
    <source>
        <dbReference type="EMBL" id="SFF04982.1"/>
    </source>
</evidence>
<dbReference type="AlphaFoldDB" id="A0A1I2FHT8"/>
<reference evidence="1 2" key="1">
    <citation type="submission" date="2016-10" db="EMBL/GenBank/DDBJ databases">
        <authorList>
            <person name="de Groot N.N."/>
        </authorList>
    </citation>
    <scope>NUCLEOTIDE SEQUENCE [LARGE SCALE GENOMIC DNA]</scope>
    <source>
        <strain evidence="1 2">DSM 23995</strain>
    </source>
</reference>
<evidence type="ECO:0000313" key="2">
    <source>
        <dbReference type="Proteomes" id="UP000199516"/>
    </source>
</evidence>